<feature type="region of interest" description="Disordered" evidence="1">
    <location>
        <begin position="216"/>
        <end position="241"/>
    </location>
</feature>
<accession>A0A699ZGJ1</accession>
<dbReference type="PROSITE" id="PS51257">
    <property type="entry name" value="PROKAR_LIPOPROTEIN"/>
    <property type="match status" value="1"/>
</dbReference>
<sequence>MKADDSSTKTGTHYCATAGCCCSLTLELPGLANSIAPVDATCSPQCAACSALHCSPCPATCLAVVLACAPAPGPGLRTAAAAAAAVPTWGPGWPPGRCRLSFLLPGVLEVGLDWCEPPLSVTAGIVQAAGMLDVALGQLPPAELVCQQLACCRIPHPRGCADCLGDAGVDAHPNLCVWVEHVFTRLICAPAYASYDSPFPSRHLCSVHGCSRAAVGPAPATADPSPRARRPRDRDLPDGDVHVPPAYIATCDKVLPSKTAAQLAEPLPAGSHRGHHDLRVRGFRSVVEDCAEGCCCSDAAVSLLSSVASLNTACSSPAGRQAVARR</sequence>
<evidence type="ECO:0000256" key="1">
    <source>
        <dbReference type="SAM" id="MobiDB-lite"/>
    </source>
</evidence>
<proteinExistence type="predicted"/>
<name>A0A699ZGJ1_HAELA</name>
<comment type="caution">
    <text evidence="2">The sequence shown here is derived from an EMBL/GenBank/DDBJ whole genome shotgun (WGS) entry which is preliminary data.</text>
</comment>
<dbReference type="EMBL" id="BLLF01001317">
    <property type="protein sequence ID" value="GFH18549.1"/>
    <property type="molecule type" value="Genomic_DNA"/>
</dbReference>
<dbReference type="Proteomes" id="UP000485058">
    <property type="component" value="Unassembled WGS sequence"/>
</dbReference>
<organism evidence="2 3">
    <name type="scientific">Haematococcus lacustris</name>
    <name type="common">Green alga</name>
    <name type="synonym">Haematococcus pluvialis</name>
    <dbReference type="NCBI Taxonomy" id="44745"/>
    <lineage>
        <taxon>Eukaryota</taxon>
        <taxon>Viridiplantae</taxon>
        <taxon>Chlorophyta</taxon>
        <taxon>core chlorophytes</taxon>
        <taxon>Chlorophyceae</taxon>
        <taxon>CS clade</taxon>
        <taxon>Chlamydomonadales</taxon>
        <taxon>Haematococcaceae</taxon>
        <taxon>Haematococcus</taxon>
    </lineage>
</organism>
<feature type="compositionally biased region" description="Basic and acidic residues" evidence="1">
    <location>
        <begin position="232"/>
        <end position="241"/>
    </location>
</feature>
<keyword evidence="3" id="KW-1185">Reference proteome</keyword>
<dbReference type="AlphaFoldDB" id="A0A699ZGJ1"/>
<reference evidence="2 3" key="1">
    <citation type="submission" date="2020-02" db="EMBL/GenBank/DDBJ databases">
        <title>Draft genome sequence of Haematococcus lacustris strain NIES-144.</title>
        <authorList>
            <person name="Morimoto D."/>
            <person name="Nakagawa S."/>
            <person name="Yoshida T."/>
            <person name="Sawayama S."/>
        </authorList>
    </citation>
    <scope>NUCLEOTIDE SEQUENCE [LARGE SCALE GENOMIC DNA]</scope>
    <source>
        <strain evidence="2 3">NIES-144</strain>
    </source>
</reference>
<evidence type="ECO:0000313" key="3">
    <source>
        <dbReference type="Proteomes" id="UP000485058"/>
    </source>
</evidence>
<protein>
    <submittedName>
        <fullName evidence="2">Uncharacterized protein</fullName>
    </submittedName>
</protein>
<evidence type="ECO:0000313" key="2">
    <source>
        <dbReference type="EMBL" id="GFH18549.1"/>
    </source>
</evidence>
<gene>
    <name evidence="2" type="ORF">HaLaN_15372</name>
</gene>